<sequence length="89" mass="10072">MNIIKKSGNIEEFEVSKIKRSILNASKQTQEALSDSELNLIEKEVIKILEKLKRSETSSYEIFSICLNVLVELGFNSIAKSYLDGSLNF</sequence>
<gene>
    <name evidence="5" type="ORF">KYD98_11780</name>
</gene>
<dbReference type="InterPro" id="IPR005144">
    <property type="entry name" value="ATP-cone_dom"/>
</dbReference>
<evidence type="ECO:0000256" key="3">
    <source>
        <dbReference type="PROSITE-ProRule" id="PRU00492"/>
    </source>
</evidence>
<evidence type="ECO:0000256" key="2">
    <source>
        <dbReference type="ARBA" id="ARBA00022840"/>
    </source>
</evidence>
<reference evidence="5 6" key="1">
    <citation type="submission" date="2021-07" db="EMBL/GenBank/DDBJ databases">
        <title>Clostridium weizhouense sp. nov., an anaerobic bacterium isolated from activated sludge of Petroleum wastewater.</title>
        <authorList>
            <person name="Li Q."/>
        </authorList>
    </citation>
    <scope>NUCLEOTIDE SEQUENCE [LARGE SCALE GENOMIC DNA]</scope>
    <source>
        <strain evidence="5 6">YB-6</strain>
    </source>
</reference>
<keyword evidence="2 3" id="KW-0067">ATP-binding</keyword>
<keyword evidence="6" id="KW-1185">Reference proteome</keyword>
<dbReference type="PROSITE" id="PS51161">
    <property type="entry name" value="ATP_CONE"/>
    <property type="match status" value="1"/>
</dbReference>
<keyword evidence="1 3" id="KW-0547">Nucleotide-binding</keyword>
<dbReference type="Pfam" id="PF03477">
    <property type="entry name" value="ATP-cone"/>
    <property type="match status" value="1"/>
</dbReference>
<evidence type="ECO:0000259" key="4">
    <source>
        <dbReference type="PROSITE" id="PS51161"/>
    </source>
</evidence>
<dbReference type="RefSeq" id="WP_219780236.1">
    <property type="nucleotide sequence ID" value="NZ_JAHXPT010000009.1"/>
</dbReference>
<comment type="caution">
    <text evidence="5">The sequence shown here is derived from an EMBL/GenBank/DDBJ whole genome shotgun (WGS) entry which is preliminary data.</text>
</comment>
<feature type="domain" description="ATP-cone" evidence="4">
    <location>
        <begin position="1"/>
        <end position="89"/>
    </location>
</feature>
<dbReference type="Proteomes" id="UP001519921">
    <property type="component" value="Unassembled WGS sequence"/>
</dbReference>
<accession>A0ABS7ART6</accession>
<protein>
    <recommendedName>
        <fullName evidence="4">ATP-cone domain-containing protein</fullName>
    </recommendedName>
</protein>
<evidence type="ECO:0000256" key="1">
    <source>
        <dbReference type="ARBA" id="ARBA00022741"/>
    </source>
</evidence>
<dbReference type="EMBL" id="JAHXPT010000009">
    <property type="protein sequence ID" value="MBW6410773.1"/>
    <property type="molecule type" value="Genomic_DNA"/>
</dbReference>
<organism evidence="5 6">
    <name type="scientific">Clostridium weizhouense</name>
    <dbReference type="NCBI Taxonomy" id="2859781"/>
    <lineage>
        <taxon>Bacteria</taxon>
        <taxon>Bacillati</taxon>
        <taxon>Bacillota</taxon>
        <taxon>Clostridia</taxon>
        <taxon>Eubacteriales</taxon>
        <taxon>Clostridiaceae</taxon>
        <taxon>Clostridium</taxon>
    </lineage>
</organism>
<name>A0ABS7ART6_9CLOT</name>
<proteinExistence type="predicted"/>
<evidence type="ECO:0000313" key="5">
    <source>
        <dbReference type="EMBL" id="MBW6410773.1"/>
    </source>
</evidence>
<evidence type="ECO:0000313" key="6">
    <source>
        <dbReference type="Proteomes" id="UP001519921"/>
    </source>
</evidence>